<name>A0A0L1KBS1_9SPHN</name>
<dbReference type="Proteomes" id="UP000037446">
    <property type="component" value="Unassembled WGS sequence"/>
</dbReference>
<comment type="caution">
    <text evidence="2">The sequence shown here is derived from an EMBL/GenBank/DDBJ whole genome shotgun (WGS) entry which is preliminary data.</text>
</comment>
<dbReference type="AlphaFoldDB" id="A0A0L1KBS1"/>
<feature type="region of interest" description="Disordered" evidence="1">
    <location>
        <begin position="21"/>
        <end position="42"/>
    </location>
</feature>
<dbReference type="PATRIC" id="fig|1306953.7.peg.2403"/>
<evidence type="ECO:0000313" key="3">
    <source>
        <dbReference type="Proteomes" id="UP000037446"/>
    </source>
</evidence>
<organism evidence="2 3">
    <name type="scientific">Qipengyuania citrea LAMA 915</name>
    <dbReference type="NCBI Taxonomy" id="1306953"/>
    <lineage>
        <taxon>Bacteria</taxon>
        <taxon>Pseudomonadati</taxon>
        <taxon>Pseudomonadota</taxon>
        <taxon>Alphaproteobacteria</taxon>
        <taxon>Sphingomonadales</taxon>
        <taxon>Erythrobacteraceae</taxon>
        <taxon>Qipengyuania</taxon>
    </lineage>
</organism>
<protein>
    <submittedName>
        <fullName evidence="2">Uncharacterized protein</fullName>
    </submittedName>
</protein>
<dbReference type="STRING" id="1306953.J121_2325"/>
<evidence type="ECO:0000313" key="2">
    <source>
        <dbReference type="EMBL" id="KNH01307.1"/>
    </source>
</evidence>
<proteinExistence type="predicted"/>
<reference evidence="2" key="1">
    <citation type="submission" date="2015-02" db="EMBL/GenBank/DDBJ databases">
        <authorList>
            <person name="Chooi Y.-H."/>
        </authorList>
    </citation>
    <scope>NUCLEOTIDE SEQUENCE [LARGE SCALE GENOMIC DNA]</scope>
    <source>
        <strain evidence="2">LAMA 915</strain>
    </source>
</reference>
<dbReference type="EMBL" id="JYNE01000027">
    <property type="protein sequence ID" value="KNH01307.1"/>
    <property type="molecule type" value="Genomic_DNA"/>
</dbReference>
<accession>A0A0L1KBS1</accession>
<gene>
    <name evidence="2" type="ORF">J121_2325</name>
</gene>
<evidence type="ECO:0000256" key="1">
    <source>
        <dbReference type="SAM" id="MobiDB-lite"/>
    </source>
</evidence>
<sequence length="42" mass="4651">MGWGALSPLRPRGNRLQRVLTREETLSSGAHSKPHIAGHTFQ</sequence>